<keyword evidence="2" id="KW-0560">Oxidoreductase</keyword>
<sequence length="263" mass="30727">MIKKIIKSNKSLFFMALKFKENKLKPREKIEEPLNNYLQTLYKDGVVVIPDFFTEEECKNMIDAYESIDKKYVKYYENDKRIFGIEKISPIHKRLFHDNNDFKKIGEAYLGDDLVLQTTMAAKITTDNNQKFGSGGSWHRDSFSRQFKAIAYLSDVEMSNGPFMYIKGSHTLKNIKKVLFKLRNHKPISSFRYNDDEIKECCKILDSEISYFTAPKGTLILADIRGLHTGMSIEEGHRYAVFNYYIAKSFHQTNNNIEKLANY</sequence>
<reference evidence="2" key="1">
    <citation type="submission" date="2022-07" db="EMBL/GenBank/DDBJ databases">
        <title>Arcobacter roscoffensis sp. nov., a marine bacterium isolated from coastal seawater collected from Roscoff, France.</title>
        <authorList>
            <person name="Pascual J."/>
            <person name="Lepeaux C."/>
            <person name="Methner A."/>
            <person name="Overmann J."/>
        </authorList>
    </citation>
    <scope>NUCLEOTIDE SEQUENCE</scope>
    <source>
        <strain evidence="2">ARW1-2F2</strain>
    </source>
</reference>
<proteinExistence type="predicted"/>
<keyword evidence="2" id="KW-0223">Dioxygenase</keyword>
<dbReference type="InterPro" id="IPR008775">
    <property type="entry name" value="Phytyl_CoA_dOase-like"/>
</dbReference>
<dbReference type="Proteomes" id="UP001060012">
    <property type="component" value="Chromosome"/>
</dbReference>
<protein>
    <submittedName>
        <fullName evidence="2">Phytanoyl-CoA dioxygenase family protein</fullName>
    </submittedName>
</protein>
<evidence type="ECO:0000256" key="1">
    <source>
        <dbReference type="ARBA" id="ARBA00001954"/>
    </source>
</evidence>
<accession>A0ABY5E757</accession>
<dbReference type="GO" id="GO:0051213">
    <property type="term" value="F:dioxygenase activity"/>
    <property type="evidence" value="ECO:0007669"/>
    <property type="project" value="UniProtKB-KW"/>
</dbReference>
<keyword evidence="3" id="KW-1185">Reference proteome</keyword>
<dbReference type="RefSeq" id="WP_254577521.1">
    <property type="nucleotide sequence ID" value="NZ_CP100595.1"/>
</dbReference>
<comment type="cofactor">
    <cofactor evidence="1">
        <name>Fe(2+)</name>
        <dbReference type="ChEBI" id="CHEBI:29033"/>
    </cofactor>
</comment>
<dbReference type="PANTHER" id="PTHR20883">
    <property type="entry name" value="PHYTANOYL-COA DIOXYGENASE DOMAIN CONTAINING 1"/>
    <property type="match status" value="1"/>
</dbReference>
<dbReference type="SUPFAM" id="SSF51197">
    <property type="entry name" value="Clavaminate synthase-like"/>
    <property type="match status" value="1"/>
</dbReference>
<gene>
    <name evidence="2" type="ORF">NJU99_04435</name>
</gene>
<dbReference type="Gene3D" id="2.60.120.620">
    <property type="entry name" value="q2cbj1_9rhob like domain"/>
    <property type="match status" value="1"/>
</dbReference>
<dbReference type="EMBL" id="CP100595">
    <property type="protein sequence ID" value="UTJ07344.1"/>
    <property type="molecule type" value="Genomic_DNA"/>
</dbReference>
<evidence type="ECO:0000313" key="3">
    <source>
        <dbReference type="Proteomes" id="UP001060012"/>
    </source>
</evidence>
<evidence type="ECO:0000313" key="2">
    <source>
        <dbReference type="EMBL" id="UTJ07344.1"/>
    </source>
</evidence>
<dbReference type="Pfam" id="PF05721">
    <property type="entry name" value="PhyH"/>
    <property type="match status" value="1"/>
</dbReference>
<organism evidence="2 3">
    <name type="scientific">Arcobacter roscoffensis</name>
    <dbReference type="NCBI Taxonomy" id="2961520"/>
    <lineage>
        <taxon>Bacteria</taxon>
        <taxon>Pseudomonadati</taxon>
        <taxon>Campylobacterota</taxon>
        <taxon>Epsilonproteobacteria</taxon>
        <taxon>Campylobacterales</taxon>
        <taxon>Arcobacteraceae</taxon>
        <taxon>Arcobacter</taxon>
    </lineage>
</organism>
<dbReference type="PANTHER" id="PTHR20883:SF48">
    <property type="entry name" value="ECTOINE DIOXYGENASE"/>
    <property type="match status" value="1"/>
</dbReference>
<name>A0ABY5E757_9BACT</name>